<accession>A0AAD7FWW8</accession>
<reference evidence="2" key="1">
    <citation type="submission" date="2023-03" db="EMBL/GenBank/DDBJ databases">
        <title>Massive genome expansion in bonnet fungi (Mycena s.s.) driven by repeated elements and novel gene families across ecological guilds.</title>
        <authorList>
            <consortium name="Lawrence Berkeley National Laboratory"/>
            <person name="Harder C.B."/>
            <person name="Miyauchi S."/>
            <person name="Viragh M."/>
            <person name="Kuo A."/>
            <person name="Thoen E."/>
            <person name="Andreopoulos B."/>
            <person name="Lu D."/>
            <person name="Skrede I."/>
            <person name="Drula E."/>
            <person name="Henrissat B."/>
            <person name="Morin E."/>
            <person name="Kohler A."/>
            <person name="Barry K."/>
            <person name="LaButti K."/>
            <person name="Morin E."/>
            <person name="Salamov A."/>
            <person name="Lipzen A."/>
            <person name="Mereny Z."/>
            <person name="Hegedus B."/>
            <person name="Baldrian P."/>
            <person name="Stursova M."/>
            <person name="Weitz H."/>
            <person name="Taylor A."/>
            <person name="Grigoriev I.V."/>
            <person name="Nagy L.G."/>
            <person name="Martin F."/>
            <person name="Kauserud H."/>
        </authorList>
    </citation>
    <scope>NUCLEOTIDE SEQUENCE</scope>
    <source>
        <strain evidence="2">9284</strain>
    </source>
</reference>
<name>A0AAD7FWW8_9AGAR</name>
<evidence type="ECO:0000313" key="3">
    <source>
        <dbReference type="Proteomes" id="UP001221142"/>
    </source>
</evidence>
<evidence type="ECO:0000313" key="2">
    <source>
        <dbReference type="EMBL" id="KAJ7647612.1"/>
    </source>
</evidence>
<keyword evidence="1" id="KW-1133">Transmembrane helix</keyword>
<feature type="transmembrane region" description="Helical" evidence="1">
    <location>
        <begin position="12"/>
        <end position="37"/>
    </location>
</feature>
<proteinExistence type="predicted"/>
<sequence>MFLFCLPLRLGVLVASFLQLVVSAAASGLVIAVLVIASQDHNAVVPTRIKIILIVVATVTGLTSLNALIGFIGAIRKSKSQVRAFSSFMRFLFVIQVAIVTAYLIFFFVDKKELNNLCLLDGQNNDNRVELCAKLGKIPLWTTLVVAIVALILQAYGIYIVSSYVHKLAQVDSDRDFLRGNSFGYKEESHPLTQGQAYPYADNAHSFGRNHV</sequence>
<comment type="caution">
    <text evidence="2">The sequence shown here is derived from an EMBL/GenBank/DDBJ whole genome shotgun (WGS) entry which is preliminary data.</text>
</comment>
<feature type="transmembrane region" description="Helical" evidence="1">
    <location>
        <begin position="49"/>
        <end position="75"/>
    </location>
</feature>
<dbReference type="EMBL" id="JARKIF010000002">
    <property type="protein sequence ID" value="KAJ7647612.1"/>
    <property type="molecule type" value="Genomic_DNA"/>
</dbReference>
<dbReference type="Proteomes" id="UP001221142">
    <property type="component" value="Unassembled WGS sequence"/>
</dbReference>
<keyword evidence="1" id="KW-0812">Transmembrane</keyword>
<organism evidence="2 3">
    <name type="scientific">Roridomyces roridus</name>
    <dbReference type="NCBI Taxonomy" id="1738132"/>
    <lineage>
        <taxon>Eukaryota</taxon>
        <taxon>Fungi</taxon>
        <taxon>Dikarya</taxon>
        <taxon>Basidiomycota</taxon>
        <taxon>Agaricomycotina</taxon>
        <taxon>Agaricomycetes</taxon>
        <taxon>Agaricomycetidae</taxon>
        <taxon>Agaricales</taxon>
        <taxon>Marasmiineae</taxon>
        <taxon>Mycenaceae</taxon>
        <taxon>Roridomyces</taxon>
    </lineage>
</organism>
<keyword evidence="1" id="KW-0472">Membrane</keyword>
<feature type="transmembrane region" description="Helical" evidence="1">
    <location>
        <begin position="87"/>
        <end position="109"/>
    </location>
</feature>
<evidence type="ECO:0000256" key="1">
    <source>
        <dbReference type="SAM" id="Phobius"/>
    </source>
</evidence>
<dbReference type="AlphaFoldDB" id="A0AAD7FWW8"/>
<feature type="transmembrane region" description="Helical" evidence="1">
    <location>
        <begin position="138"/>
        <end position="161"/>
    </location>
</feature>
<protein>
    <submittedName>
        <fullName evidence="2">Uncharacterized protein</fullName>
    </submittedName>
</protein>
<keyword evidence="3" id="KW-1185">Reference proteome</keyword>
<gene>
    <name evidence="2" type="ORF">FB45DRAFT_893906</name>
</gene>